<keyword evidence="2" id="KW-1185">Reference proteome</keyword>
<protein>
    <recommendedName>
        <fullName evidence="3">Peptidase M20</fullName>
    </recommendedName>
</protein>
<dbReference type="EMBL" id="CP021434">
    <property type="protein sequence ID" value="ARU63179.1"/>
    <property type="molecule type" value="Genomic_DNA"/>
</dbReference>
<dbReference type="PIRSF" id="PIRSF010386">
    <property type="entry name" value="RocB"/>
    <property type="match status" value="1"/>
</dbReference>
<dbReference type="InterPro" id="IPR050072">
    <property type="entry name" value="Peptidase_M20A"/>
</dbReference>
<dbReference type="InterPro" id="IPR002933">
    <property type="entry name" value="Peptidase_M20"/>
</dbReference>
<evidence type="ECO:0000313" key="1">
    <source>
        <dbReference type="EMBL" id="ARU63179.1"/>
    </source>
</evidence>
<evidence type="ECO:0008006" key="3">
    <source>
        <dbReference type="Google" id="ProtNLM"/>
    </source>
</evidence>
<dbReference type="InterPro" id="IPR012166">
    <property type="entry name" value="Uncharacterised_RocB"/>
</dbReference>
<dbReference type="Proteomes" id="UP000195437">
    <property type="component" value="Chromosome"/>
</dbReference>
<evidence type="ECO:0000313" key="2">
    <source>
        <dbReference type="Proteomes" id="UP000195437"/>
    </source>
</evidence>
<reference evidence="2" key="1">
    <citation type="submission" date="2017-05" db="EMBL/GenBank/DDBJ databases">
        <authorList>
            <person name="Sung H."/>
        </authorList>
    </citation>
    <scope>NUCLEOTIDE SEQUENCE [LARGE SCALE GENOMIC DNA]</scope>
    <source>
        <strain evidence="2">AR23208</strain>
    </source>
</reference>
<dbReference type="Gene3D" id="3.40.630.10">
    <property type="entry name" value="Zn peptidases"/>
    <property type="match status" value="1"/>
</dbReference>
<dbReference type="SUPFAM" id="SSF53187">
    <property type="entry name" value="Zn-dependent exopeptidases"/>
    <property type="match status" value="1"/>
</dbReference>
<dbReference type="RefSeq" id="WP_087458524.1">
    <property type="nucleotide sequence ID" value="NZ_CP021434.1"/>
</dbReference>
<accession>A0A1Y0IT69</accession>
<gene>
    <name evidence="1" type="ORF">CBW65_21020</name>
</gene>
<organism evidence="1 2">
    <name type="scientific">Tumebacillus avium</name>
    <dbReference type="NCBI Taxonomy" id="1903704"/>
    <lineage>
        <taxon>Bacteria</taxon>
        <taxon>Bacillati</taxon>
        <taxon>Bacillota</taxon>
        <taxon>Bacilli</taxon>
        <taxon>Bacillales</taxon>
        <taxon>Alicyclobacillaceae</taxon>
        <taxon>Tumebacillus</taxon>
    </lineage>
</organism>
<dbReference type="GO" id="GO:0016787">
    <property type="term" value="F:hydrolase activity"/>
    <property type="evidence" value="ECO:0007669"/>
    <property type="project" value="InterPro"/>
</dbReference>
<dbReference type="OrthoDB" id="9815360at2"/>
<dbReference type="KEGG" id="tum:CBW65_21020"/>
<dbReference type="PANTHER" id="PTHR43808:SF27">
    <property type="entry name" value="PROTEIN ROCB"/>
    <property type="match status" value="1"/>
</dbReference>
<proteinExistence type="predicted"/>
<sequence>MEMWQTKADLTELLCELVRVPSITLTDAEKAVPGLVAEKLGTLAYFQAHREHLQLHPTGDGREFVTALVKKAPDVRETVVLLSHFDVVSVQDYGEWKDMAFDAKELTRFFNEHQEVLPPEVQDDLKSGEWLFGRGTMDMKAGLALQMAMVEQACAGKFAGNVLLLTVPDEEVDSIGMRAAVPAMLKLAEEHGLEYQAVLNSEPMFALPPGDTKKYLYTGTIGKVLPGLYCYGKESHVGEPFRGLNANLMASLATLEVELNADFCERVEGEVTPPPTNLLQKDLRKDYSVQIPSRAVTLFNLFLFERSIDDVMQQLLTAANRAARKIEQHYAERIQHSRQLGSAESGAVSVRVLSYEQLHAYAVQTHGQEVLEQRQAKLAAGRGGMDDRNFSVELVDDLAGLCKELAPMIVVFFTPSFYPAVSSRRHCLVQDVVADVIKRAEDTYGIELEQVHFFPGICDLSYVGLPVPPDAMRPMTANMPLWEKGYQLPLDEMKRLDVPVLNIGPVGKDAHKWTERLELSYSFGTLRELLPLAIEKLLAGK</sequence>
<dbReference type="AlphaFoldDB" id="A0A1Y0IT69"/>
<dbReference type="PANTHER" id="PTHR43808">
    <property type="entry name" value="ACETYLORNITHINE DEACETYLASE"/>
    <property type="match status" value="1"/>
</dbReference>
<dbReference type="Pfam" id="PF01546">
    <property type="entry name" value="Peptidase_M20"/>
    <property type="match status" value="1"/>
</dbReference>
<name>A0A1Y0IT69_9BACL</name>